<keyword evidence="3" id="KW-0804">Transcription</keyword>
<dbReference type="Gene3D" id="1.10.10.10">
    <property type="entry name" value="Winged helix-like DNA-binding domain superfamily/Winged helix DNA-binding domain"/>
    <property type="match status" value="1"/>
</dbReference>
<comment type="caution">
    <text evidence="5">The sequence shown here is derived from an EMBL/GenBank/DDBJ whole genome shotgun (WGS) entry which is preliminary data.</text>
</comment>
<evidence type="ECO:0000256" key="2">
    <source>
        <dbReference type="ARBA" id="ARBA00023125"/>
    </source>
</evidence>
<dbReference type="SUPFAM" id="SSF46785">
    <property type="entry name" value="Winged helix' DNA-binding domain"/>
    <property type="match status" value="1"/>
</dbReference>
<keyword evidence="6" id="KW-1185">Reference proteome</keyword>
<evidence type="ECO:0000313" key="5">
    <source>
        <dbReference type="EMBL" id="MBD7980023.1"/>
    </source>
</evidence>
<name>A0ABR8TX43_9CELL</name>
<gene>
    <name evidence="5" type="ORF">H9641_04715</name>
</gene>
<evidence type="ECO:0000256" key="1">
    <source>
        <dbReference type="ARBA" id="ARBA00023015"/>
    </source>
</evidence>
<evidence type="ECO:0000259" key="4">
    <source>
        <dbReference type="PROSITE" id="PS50949"/>
    </source>
</evidence>
<dbReference type="PANTHER" id="PTHR38445:SF9">
    <property type="entry name" value="HTH-TYPE TRANSCRIPTIONAL REPRESSOR YTRA"/>
    <property type="match status" value="1"/>
</dbReference>
<dbReference type="Proteomes" id="UP000655570">
    <property type="component" value="Unassembled WGS sequence"/>
</dbReference>
<protein>
    <submittedName>
        <fullName evidence="5">GntR family transcriptional regulator</fullName>
    </submittedName>
</protein>
<dbReference type="InterPro" id="IPR036390">
    <property type="entry name" value="WH_DNA-bd_sf"/>
</dbReference>
<reference evidence="5 6" key="1">
    <citation type="submission" date="2020-08" db="EMBL/GenBank/DDBJ databases">
        <title>A Genomic Blueprint of the Chicken Gut Microbiome.</title>
        <authorList>
            <person name="Gilroy R."/>
            <person name="Ravi A."/>
            <person name="Getino M."/>
            <person name="Pursley I."/>
            <person name="Horton D.L."/>
            <person name="Alikhan N.-F."/>
            <person name="Baker D."/>
            <person name="Gharbi K."/>
            <person name="Hall N."/>
            <person name="Watson M."/>
            <person name="Adriaenssens E.M."/>
            <person name="Foster-Nyarko E."/>
            <person name="Jarju S."/>
            <person name="Secka A."/>
            <person name="Antonio M."/>
            <person name="Oren A."/>
            <person name="Chaudhuri R."/>
            <person name="La Ragione R.M."/>
            <person name="Hildebrand F."/>
            <person name="Pallen M.J."/>
        </authorList>
    </citation>
    <scope>NUCLEOTIDE SEQUENCE [LARGE SCALE GENOMIC DNA]</scope>
    <source>
        <strain evidence="5 6">Sa2CUA9</strain>
    </source>
</reference>
<dbReference type="SMART" id="SM00345">
    <property type="entry name" value="HTH_GNTR"/>
    <property type="match status" value="1"/>
</dbReference>
<dbReference type="EMBL" id="JACSQF010000003">
    <property type="protein sequence ID" value="MBD7980023.1"/>
    <property type="molecule type" value="Genomic_DNA"/>
</dbReference>
<dbReference type="InterPro" id="IPR000524">
    <property type="entry name" value="Tscrpt_reg_HTH_GntR"/>
</dbReference>
<evidence type="ECO:0000256" key="3">
    <source>
        <dbReference type="ARBA" id="ARBA00023163"/>
    </source>
</evidence>
<dbReference type="Pfam" id="PF00392">
    <property type="entry name" value="GntR"/>
    <property type="match status" value="1"/>
</dbReference>
<dbReference type="InterPro" id="IPR036388">
    <property type="entry name" value="WH-like_DNA-bd_sf"/>
</dbReference>
<dbReference type="PROSITE" id="PS50949">
    <property type="entry name" value="HTH_GNTR"/>
    <property type="match status" value="1"/>
</dbReference>
<sequence>MQLEIDPASGVPPYEQIRSQVVAHIAAERLVVGDRLPTIRALATDLGLAAGTVARAYRELESAGITTTRRRAGTVVADGVAPTDVVARQAARAFVAAVREAGLDDDAIVDLVRGELLRRHEA</sequence>
<keyword evidence="1" id="KW-0805">Transcription regulation</keyword>
<accession>A0ABR8TX43</accession>
<organism evidence="5 6">
    <name type="scientific">Oerskovia merdavium</name>
    <dbReference type="NCBI Taxonomy" id="2762227"/>
    <lineage>
        <taxon>Bacteria</taxon>
        <taxon>Bacillati</taxon>
        <taxon>Actinomycetota</taxon>
        <taxon>Actinomycetes</taxon>
        <taxon>Micrococcales</taxon>
        <taxon>Cellulomonadaceae</taxon>
        <taxon>Oerskovia</taxon>
    </lineage>
</organism>
<keyword evidence="2" id="KW-0238">DNA-binding</keyword>
<proteinExistence type="predicted"/>
<dbReference type="CDD" id="cd07377">
    <property type="entry name" value="WHTH_GntR"/>
    <property type="match status" value="1"/>
</dbReference>
<feature type="domain" description="HTH gntR-type" evidence="4">
    <location>
        <begin position="11"/>
        <end position="79"/>
    </location>
</feature>
<evidence type="ECO:0000313" key="6">
    <source>
        <dbReference type="Proteomes" id="UP000655570"/>
    </source>
</evidence>
<dbReference type="PANTHER" id="PTHR38445">
    <property type="entry name" value="HTH-TYPE TRANSCRIPTIONAL REPRESSOR YTRA"/>
    <property type="match status" value="1"/>
</dbReference>